<organism evidence="3 4">
    <name type="scientific">Hyphococcus flavus</name>
    <dbReference type="NCBI Taxonomy" id="1866326"/>
    <lineage>
        <taxon>Bacteria</taxon>
        <taxon>Pseudomonadati</taxon>
        <taxon>Pseudomonadota</taxon>
        <taxon>Alphaproteobacteria</taxon>
        <taxon>Parvularculales</taxon>
        <taxon>Parvularculaceae</taxon>
        <taxon>Hyphococcus</taxon>
    </lineage>
</organism>
<evidence type="ECO:0000259" key="2">
    <source>
        <dbReference type="Pfam" id="PF03733"/>
    </source>
</evidence>
<dbReference type="GO" id="GO:0005886">
    <property type="term" value="C:plasma membrane"/>
    <property type="evidence" value="ECO:0007669"/>
    <property type="project" value="UniProtKB-SubCell"/>
</dbReference>
<dbReference type="EMBL" id="CP118166">
    <property type="protein sequence ID" value="WDI33080.1"/>
    <property type="molecule type" value="Genomic_DNA"/>
</dbReference>
<protein>
    <recommendedName>
        <fullName evidence="1">Inner membrane protein YccF</fullName>
    </recommendedName>
</protein>
<dbReference type="InterPro" id="IPR031308">
    <property type="entry name" value="UCP028777"/>
</dbReference>
<dbReference type="PIRSF" id="PIRSF028777">
    <property type="entry name" value="UCP028777"/>
    <property type="match status" value="1"/>
</dbReference>
<keyword evidence="1" id="KW-1133">Transmembrane helix</keyword>
<keyword evidence="4" id="KW-1185">Reference proteome</keyword>
<gene>
    <name evidence="3" type="ORF">PUV54_07710</name>
</gene>
<comment type="subcellular location">
    <subcellularLocation>
        <location evidence="1">Cell inner membrane</location>
        <topology evidence="1">Multi-pass membrane protein</topology>
    </subcellularLocation>
</comment>
<dbReference type="AlphaFoldDB" id="A0AAE9ZFV0"/>
<dbReference type="NCBIfam" id="NF008741">
    <property type="entry name" value="PRK11770.1-3"/>
    <property type="match status" value="1"/>
</dbReference>
<dbReference type="NCBIfam" id="NF008740">
    <property type="entry name" value="PRK11770.1-2"/>
    <property type="match status" value="1"/>
</dbReference>
<dbReference type="PANTHER" id="PTHR42903">
    <property type="entry name" value="INNER MEMBRANE PROTEIN YCCF"/>
    <property type="match status" value="1"/>
</dbReference>
<feature type="domain" description="Inner membrane component" evidence="2">
    <location>
        <begin position="90"/>
        <end position="140"/>
    </location>
</feature>
<reference evidence="3" key="1">
    <citation type="submission" date="2023-02" db="EMBL/GenBank/DDBJ databases">
        <title>Genome sequence of Hyphococcus flavus.</title>
        <authorList>
            <person name="Rong J.-C."/>
            <person name="Zhao Q."/>
            <person name="Yi M."/>
            <person name="Wu J.-Y."/>
        </authorList>
    </citation>
    <scope>NUCLEOTIDE SEQUENCE</scope>
    <source>
        <strain evidence="3">MCCC 1K03223</strain>
    </source>
</reference>
<keyword evidence="1" id="KW-0472">Membrane</keyword>
<evidence type="ECO:0000256" key="1">
    <source>
        <dbReference type="PIRNR" id="PIRNR028777"/>
    </source>
</evidence>
<dbReference type="PANTHER" id="PTHR42903:SF1">
    <property type="entry name" value="INNER MEMBRANE PROTEIN YCCF"/>
    <property type="match status" value="1"/>
</dbReference>
<evidence type="ECO:0000313" key="4">
    <source>
        <dbReference type="Proteomes" id="UP001214043"/>
    </source>
</evidence>
<keyword evidence="1" id="KW-1003">Cell membrane</keyword>
<dbReference type="Pfam" id="PF03733">
    <property type="entry name" value="YccF"/>
    <property type="match status" value="2"/>
</dbReference>
<keyword evidence="1" id="KW-0997">Cell inner membrane</keyword>
<dbReference type="InterPro" id="IPR005185">
    <property type="entry name" value="YccF"/>
</dbReference>
<sequence length="153" mass="16782">MYPDHPLSDERSMSPIALILNILWLALGGAFAAIGWFVAALVMVITIIGIPWARAAFDNGVYTLWPFGTKPYGRASLYGEDIGTGPLGFLGNIIWFVLAGWWLALGHVFAAIALAITIIGLPFAWAHLKLAGFALWPIGRTLAHSELRRRAYY</sequence>
<dbReference type="KEGG" id="hfl:PUV54_07710"/>
<proteinExistence type="predicted"/>
<evidence type="ECO:0000313" key="3">
    <source>
        <dbReference type="EMBL" id="WDI33080.1"/>
    </source>
</evidence>
<accession>A0AAE9ZFV0</accession>
<name>A0AAE9ZFV0_9PROT</name>
<feature type="transmembrane region" description="Helical" evidence="1">
    <location>
        <begin position="93"/>
        <end position="126"/>
    </location>
</feature>
<keyword evidence="1" id="KW-0812">Transmembrane</keyword>
<feature type="transmembrane region" description="Helical" evidence="1">
    <location>
        <begin position="21"/>
        <end position="50"/>
    </location>
</feature>
<dbReference type="Proteomes" id="UP001214043">
    <property type="component" value="Chromosome"/>
</dbReference>
<feature type="domain" description="Inner membrane component" evidence="2">
    <location>
        <begin position="19"/>
        <end position="68"/>
    </location>
</feature>
<dbReference type="InterPro" id="IPR052937">
    <property type="entry name" value="Inner_membrane_protein"/>
</dbReference>